<keyword evidence="3" id="KW-1185">Reference proteome</keyword>
<dbReference type="AlphaFoldDB" id="A0A9P9AEW5"/>
<feature type="signal peptide" evidence="1">
    <location>
        <begin position="1"/>
        <end position="21"/>
    </location>
</feature>
<organism evidence="2 3">
    <name type="scientific">Thelonectria olida</name>
    <dbReference type="NCBI Taxonomy" id="1576542"/>
    <lineage>
        <taxon>Eukaryota</taxon>
        <taxon>Fungi</taxon>
        <taxon>Dikarya</taxon>
        <taxon>Ascomycota</taxon>
        <taxon>Pezizomycotina</taxon>
        <taxon>Sordariomycetes</taxon>
        <taxon>Hypocreomycetidae</taxon>
        <taxon>Hypocreales</taxon>
        <taxon>Nectriaceae</taxon>
        <taxon>Thelonectria</taxon>
    </lineage>
</organism>
<sequence length="151" mass="16761">MRLFWEWQILILLLERAPDLAERNNAADGDKVTCSSSFEDGNIGSDERINHVDETEVECEVATRDMALDDPKRRAMDRLAEVFARFKTASDMGKRENRNSIAKHVSSVAMIEESDSGRGSICSKCGGLNEVDEKSLKSLRQLLESVAGNGP</sequence>
<reference evidence="2 3" key="1">
    <citation type="journal article" date="2021" name="Nat. Commun.">
        <title>Genetic determinants of endophytism in the Arabidopsis root mycobiome.</title>
        <authorList>
            <person name="Mesny F."/>
            <person name="Miyauchi S."/>
            <person name="Thiergart T."/>
            <person name="Pickel B."/>
            <person name="Atanasova L."/>
            <person name="Karlsson M."/>
            <person name="Huettel B."/>
            <person name="Barry K.W."/>
            <person name="Haridas S."/>
            <person name="Chen C."/>
            <person name="Bauer D."/>
            <person name="Andreopoulos W."/>
            <person name="Pangilinan J."/>
            <person name="LaButti K."/>
            <person name="Riley R."/>
            <person name="Lipzen A."/>
            <person name="Clum A."/>
            <person name="Drula E."/>
            <person name="Henrissat B."/>
            <person name="Kohler A."/>
            <person name="Grigoriev I.V."/>
            <person name="Martin F.M."/>
            <person name="Hacquard S."/>
        </authorList>
    </citation>
    <scope>NUCLEOTIDE SEQUENCE [LARGE SCALE GENOMIC DNA]</scope>
    <source>
        <strain evidence="2 3">MPI-CAGE-CH-0241</strain>
    </source>
</reference>
<evidence type="ECO:0000256" key="1">
    <source>
        <dbReference type="SAM" id="SignalP"/>
    </source>
</evidence>
<protein>
    <submittedName>
        <fullName evidence="2">Uncharacterized protein</fullName>
    </submittedName>
</protein>
<evidence type="ECO:0000313" key="3">
    <source>
        <dbReference type="Proteomes" id="UP000777438"/>
    </source>
</evidence>
<feature type="chain" id="PRO_5040116773" evidence="1">
    <location>
        <begin position="22"/>
        <end position="151"/>
    </location>
</feature>
<dbReference type="EMBL" id="JAGPYM010000055">
    <property type="protein sequence ID" value="KAH6871402.1"/>
    <property type="molecule type" value="Genomic_DNA"/>
</dbReference>
<comment type="caution">
    <text evidence="2">The sequence shown here is derived from an EMBL/GenBank/DDBJ whole genome shotgun (WGS) entry which is preliminary data.</text>
</comment>
<dbReference type="OrthoDB" id="6612291at2759"/>
<gene>
    <name evidence="2" type="ORF">B0T10DRAFT_466691</name>
</gene>
<name>A0A9P9AEW5_9HYPO</name>
<dbReference type="Proteomes" id="UP000777438">
    <property type="component" value="Unassembled WGS sequence"/>
</dbReference>
<keyword evidence="1" id="KW-0732">Signal</keyword>
<accession>A0A9P9AEW5</accession>
<proteinExistence type="predicted"/>
<evidence type="ECO:0000313" key="2">
    <source>
        <dbReference type="EMBL" id="KAH6871402.1"/>
    </source>
</evidence>